<proteinExistence type="predicted"/>
<name>A0ACC2DHA0_DIPCM</name>
<dbReference type="Proteomes" id="UP001162992">
    <property type="component" value="Chromosome 6"/>
</dbReference>
<dbReference type="EMBL" id="CM055097">
    <property type="protein sequence ID" value="KAJ7553539.1"/>
    <property type="molecule type" value="Genomic_DNA"/>
</dbReference>
<protein>
    <submittedName>
        <fullName evidence="1">Uncharacterized protein</fullName>
    </submittedName>
</protein>
<evidence type="ECO:0000313" key="1">
    <source>
        <dbReference type="EMBL" id="KAJ7553539.1"/>
    </source>
</evidence>
<gene>
    <name evidence="1" type="ORF">O6H91_06G102500</name>
</gene>
<reference evidence="2" key="1">
    <citation type="journal article" date="2024" name="Proc. Natl. Acad. Sci. U.S.A.">
        <title>Extraordinary preservation of gene collinearity over three hundred million years revealed in homosporous lycophytes.</title>
        <authorList>
            <person name="Li C."/>
            <person name="Wickell D."/>
            <person name="Kuo L.Y."/>
            <person name="Chen X."/>
            <person name="Nie B."/>
            <person name="Liao X."/>
            <person name="Peng D."/>
            <person name="Ji J."/>
            <person name="Jenkins J."/>
            <person name="Williams M."/>
            <person name="Shu S."/>
            <person name="Plott C."/>
            <person name="Barry K."/>
            <person name="Rajasekar S."/>
            <person name="Grimwood J."/>
            <person name="Han X."/>
            <person name="Sun S."/>
            <person name="Hou Z."/>
            <person name="He W."/>
            <person name="Dai G."/>
            <person name="Sun C."/>
            <person name="Schmutz J."/>
            <person name="Leebens-Mack J.H."/>
            <person name="Li F.W."/>
            <person name="Wang L."/>
        </authorList>
    </citation>
    <scope>NUCLEOTIDE SEQUENCE [LARGE SCALE GENOMIC DNA]</scope>
    <source>
        <strain evidence="2">cv. PW_Plant_1</strain>
    </source>
</reference>
<comment type="caution">
    <text evidence="1">The sequence shown here is derived from an EMBL/GenBank/DDBJ whole genome shotgun (WGS) entry which is preliminary data.</text>
</comment>
<sequence length="164" mass="17337">MIMVTFAVKASAGENQQEQPGQKFGLGGPGTWFGFGRNQERQVGRLAMVGFMAGIVMEIITGKGVLGQLGIDALKVRFPFLAGFTFLLVGGLLGGYVVIQNPPDTSKAPPNAGAGLPRDPLKTFDPNAPEPLTTWTRGGVVDRPSGQKGREPYVSDLDDIPPPS</sequence>
<evidence type="ECO:0000313" key="2">
    <source>
        <dbReference type="Proteomes" id="UP001162992"/>
    </source>
</evidence>
<keyword evidence="2" id="KW-1185">Reference proteome</keyword>
<accession>A0ACC2DHA0</accession>
<organism evidence="1 2">
    <name type="scientific">Diphasiastrum complanatum</name>
    <name type="common">Issler's clubmoss</name>
    <name type="synonym">Lycopodium complanatum</name>
    <dbReference type="NCBI Taxonomy" id="34168"/>
    <lineage>
        <taxon>Eukaryota</taxon>
        <taxon>Viridiplantae</taxon>
        <taxon>Streptophyta</taxon>
        <taxon>Embryophyta</taxon>
        <taxon>Tracheophyta</taxon>
        <taxon>Lycopodiopsida</taxon>
        <taxon>Lycopodiales</taxon>
        <taxon>Lycopodiaceae</taxon>
        <taxon>Lycopodioideae</taxon>
        <taxon>Diphasiastrum</taxon>
    </lineage>
</organism>